<proteinExistence type="predicted"/>
<organism evidence="2 3">
    <name type="scientific">Thermomonospora curvata (strain ATCC 19995 / DSM 43183 / JCM 3096 / KCTC 9072 / NBRC 15933 / NCIMB 10081 / Henssen B9)</name>
    <dbReference type="NCBI Taxonomy" id="471852"/>
    <lineage>
        <taxon>Bacteria</taxon>
        <taxon>Bacillati</taxon>
        <taxon>Actinomycetota</taxon>
        <taxon>Actinomycetes</taxon>
        <taxon>Streptosporangiales</taxon>
        <taxon>Thermomonosporaceae</taxon>
        <taxon>Thermomonospora</taxon>
    </lineage>
</organism>
<sequence>MTQDRPAWARRITMEREARGWNKPQFIEALRAHSDTELPGKSSMLRRVHAWESGESCPDDFYKPLIAKTFGTVTAAIWPVAGSRDSDAELVAGTGMDTLEILTRLRSSAIDTATLEGLRITVDRLCCEYPHMPAEGLLVEGRSWLRRITALLNRQMTLKQHQELLAMASWLAALVGCVEYDTTNRAAAEATRLAALSLAEESGNNEVMAWAHEMRAWFSLTRGDYRGVLAAAETGVAVAPNSKAAVQLYAQQAKAWARIGDRRQVEVALDQGRALLERLPHPENLDNHFAVDPAKWDFYSMDCYRILGGVQGAGSAENKLAESYAKEVIRMGTDAGGLERSPMRNAEARVTLGVIAARQGDLEQAVSYGHRALSGDRQSLPSLLMVSRELGAIIRDRYASNPEANEYLSRLRQLRNSIT</sequence>
<dbReference type="STRING" id="471852.Tcur_3948"/>
<dbReference type="HOGENOM" id="CLU_055820_0_0_11"/>
<evidence type="ECO:0000256" key="1">
    <source>
        <dbReference type="PROSITE-ProRule" id="PRU00339"/>
    </source>
</evidence>
<dbReference type="Gene3D" id="1.25.40.10">
    <property type="entry name" value="Tetratricopeptide repeat domain"/>
    <property type="match status" value="1"/>
</dbReference>
<keyword evidence="1" id="KW-0802">TPR repeat</keyword>
<gene>
    <name evidence="2" type="ordered locus">Tcur_3948</name>
</gene>
<dbReference type="KEGG" id="tcu:Tcur_3948"/>
<feature type="repeat" description="TPR" evidence="1">
    <location>
        <begin position="346"/>
        <end position="379"/>
    </location>
</feature>
<name>D1AE51_THECD</name>
<dbReference type="InterPro" id="IPR011990">
    <property type="entry name" value="TPR-like_helical_dom_sf"/>
</dbReference>
<evidence type="ECO:0000313" key="3">
    <source>
        <dbReference type="Proteomes" id="UP000001918"/>
    </source>
</evidence>
<dbReference type="InterPro" id="IPR019734">
    <property type="entry name" value="TPR_rpt"/>
</dbReference>
<reference evidence="2 3" key="1">
    <citation type="journal article" date="2011" name="Stand. Genomic Sci.">
        <title>Complete genome sequence of Thermomonospora curvata type strain (B9).</title>
        <authorList>
            <person name="Chertkov O."/>
            <person name="Sikorski J."/>
            <person name="Nolan M."/>
            <person name="Lapidus A."/>
            <person name="Lucas S."/>
            <person name="Del Rio T.G."/>
            <person name="Tice H."/>
            <person name="Cheng J.F."/>
            <person name="Goodwin L."/>
            <person name="Pitluck S."/>
            <person name="Liolios K."/>
            <person name="Ivanova N."/>
            <person name="Mavromatis K."/>
            <person name="Mikhailova N."/>
            <person name="Ovchinnikova G."/>
            <person name="Pati A."/>
            <person name="Chen A."/>
            <person name="Palaniappan K."/>
            <person name="Djao O.D."/>
            <person name="Land M."/>
            <person name="Hauser L."/>
            <person name="Chang Y.J."/>
            <person name="Jeffries C.D."/>
            <person name="Brettin T."/>
            <person name="Han C."/>
            <person name="Detter J.C."/>
            <person name="Rohde M."/>
            <person name="Goker M."/>
            <person name="Woyke T."/>
            <person name="Bristow J."/>
            <person name="Eisen J.A."/>
            <person name="Markowitz V."/>
            <person name="Hugenholtz P."/>
            <person name="Klenk H.P."/>
            <person name="Kyrpides N.C."/>
        </authorList>
    </citation>
    <scope>NUCLEOTIDE SEQUENCE [LARGE SCALE GENOMIC DNA]</scope>
    <source>
        <strain evidence="3">ATCC 19995 / DSM 43183 / JCM 3096 / KCTC 9072 / NBRC 15933 / NCIMB 10081 / Henssen B9</strain>
    </source>
</reference>
<keyword evidence="3" id="KW-1185">Reference proteome</keyword>
<accession>D1AE51</accession>
<dbReference type="SUPFAM" id="SSF48452">
    <property type="entry name" value="TPR-like"/>
    <property type="match status" value="1"/>
</dbReference>
<dbReference type="EMBL" id="CP001738">
    <property type="protein sequence ID" value="ACY99477.1"/>
    <property type="molecule type" value="Genomic_DNA"/>
</dbReference>
<dbReference type="PROSITE" id="PS50005">
    <property type="entry name" value="TPR"/>
    <property type="match status" value="1"/>
</dbReference>
<evidence type="ECO:0000313" key="2">
    <source>
        <dbReference type="EMBL" id="ACY99477.1"/>
    </source>
</evidence>
<dbReference type="RefSeq" id="WP_012854261.1">
    <property type="nucleotide sequence ID" value="NC_013510.1"/>
</dbReference>
<dbReference type="eggNOG" id="COG1396">
    <property type="taxonomic scope" value="Bacteria"/>
</dbReference>
<protein>
    <submittedName>
        <fullName evidence="2">Uncharacterized protein</fullName>
    </submittedName>
</protein>
<dbReference type="AlphaFoldDB" id="D1AE51"/>
<dbReference type="Proteomes" id="UP000001918">
    <property type="component" value="Chromosome"/>
</dbReference>